<sequence>MGNGEAKNRQEDSLKDKSVEADIPTYISKPTSNLILAYSEGNYYPCIILDNARTMANGYLVFFLHSQVETEVFSGNVIGNLKVLLDRCISFTIDGKYYVGKVFDMANNQKNEVTHFFVCCENQYVWVSFPFIYLTQDQMKQFC</sequence>
<organism evidence="1 2">
    <name type="scientific">Rhynchophorus ferrugineus</name>
    <name type="common">Red palm weevil</name>
    <name type="synonym">Curculio ferrugineus</name>
    <dbReference type="NCBI Taxonomy" id="354439"/>
    <lineage>
        <taxon>Eukaryota</taxon>
        <taxon>Metazoa</taxon>
        <taxon>Ecdysozoa</taxon>
        <taxon>Arthropoda</taxon>
        <taxon>Hexapoda</taxon>
        <taxon>Insecta</taxon>
        <taxon>Pterygota</taxon>
        <taxon>Neoptera</taxon>
        <taxon>Endopterygota</taxon>
        <taxon>Coleoptera</taxon>
        <taxon>Polyphaga</taxon>
        <taxon>Cucujiformia</taxon>
        <taxon>Curculionidae</taxon>
        <taxon>Dryophthorinae</taxon>
        <taxon>Rhynchophorus</taxon>
    </lineage>
</organism>
<keyword evidence="2" id="KW-1185">Reference proteome</keyword>
<proteinExistence type="predicted"/>
<dbReference type="Proteomes" id="UP000625711">
    <property type="component" value="Unassembled WGS sequence"/>
</dbReference>
<evidence type="ECO:0000313" key="1">
    <source>
        <dbReference type="EMBL" id="KAF7265775.1"/>
    </source>
</evidence>
<evidence type="ECO:0000313" key="2">
    <source>
        <dbReference type="Proteomes" id="UP000625711"/>
    </source>
</evidence>
<gene>
    <name evidence="1" type="ORF">GWI33_020854</name>
</gene>
<comment type="caution">
    <text evidence="1">The sequence shown here is derived from an EMBL/GenBank/DDBJ whole genome shotgun (WGS) entry which is preliminary data.</text>
</comment>
<dbReference type="OrthoDB" id="6713800at2759"/>
<name>A0A834HNT7_RHYFE</name>
<reference evidence="1" key="1">
    <citation type="submission" date="2020-08" db="EMBL/GenBank/DDBJ databases">
        <title>Genome sequencing and assembly of the red palm weevil Rhynchophorus ferrugineus.</title>
        <authorList>
            <person name="Dias G.B."/>
            <person name="Bergman C.M."/>
            <person name="Manee M."/>
        </authorList>
    </citation>
    <scope>NUCLEOTIDE SEQUENCE</scope>
    <source>
        <strain evidence="1">AA-2017</strain>
        <tissue evidence="1">Whole larva</tissue>
    </source>
</reference>
<dbReference type="AlphaFoldDB" id="A0A834HNT7"/>
<accession>A0A834HNT7</accession>
<dbReference type="EMBL" id="JAACXV010014584">
    <property type="protein sequence ID" value="KAF7265775.1"/>
    <property type="molecule type" value="Genomic_DNA"/>
</dbReference>
<protein>
    <submittedName>
        <fullName evidence="1">Uncharacterized protein</fullName>
    </submittedName>
</protein>